<protein>
    <submittedName>
        <fullName evidence="3">Uncharacterized protein</fullName>
    </submittedName>
</protein>
<evidence type="ECO:0000256" key="2">
    <source>
        <dbReference type="SAM" id="SignalP"/>
    </source>
</evidence>
<name>A0ABD0UJV9_DENTH</name>
<feature type="chain" id="PRO_5044849227" evidence="2">
    <location>
        <begin position="23"/>
        <end position="187"/>
    </location>
</feature>
<dbReference type="Proteomes" id="UP001552299">
    <property type="component" value="Unassembled WGS sequence"/>
</dbReference>
<accession>A0ABD0UJV9</accession>
<gene>
    <name evidence="3" type="ORF">M5K25_016188</name>
</gene>
<dbReference type="EMBL" id="JANQDX010000013">
    <property type="protein sequence ID" value="KAL0912785.1"/>
    <property type="molecule type" value="Genomic_DNA"/>
</dbReference>
<keyword evidence="4" id="KW-1185">Reference proteome</keyword>
<reference evidence="3 4" key="1">
    <citation type="journal article" date="2024" name="Plant Biotechnol. J.">
        <title>Dendrobium thyrsiflorum genome and its molecular insights into genes involved in important horticultural traits.</title>
        <authorList>
            <person name="Chen B."/>
            <person name="Wang J.Y."/>
            <person name="Zheng P.J."/>
            <person name="Li K.L."/>
            <person name="Liang Y.M."/>
            <person name="Chen X.F."/>
            <person name="Zhang C."/>
            <person name="Zhao X."/>
            <person name="He X."/>
            <person name="Zhang G.Q."/>
            <person name="Liu Z.J."/>
            <person name="Xu Q."/>
        </authorList>
    </citation>
    <scope>NUCLEOTIDE SEQUENCE [LARGE SCALE GENOMIC DNA]</scope>
    <source>
        <strain evidence="3">GZMU011</strain>
    </source>
</reference>
<organism evidence="3 4">
    <name type="scientific">Dendrobium thyrsiflorum</name>
    <name type="common">Pinecone-like raceme dendrobium</name>
    <name type="synonym">Orchid</name>
    <dbReference type="NCBI Taxonomy" id="117978"/>
    <lineage>
        <taxon>Eukaryota</taxon>
        <taxon>Viridiplantae</taxon>
        <taxon>Streptophyta</taxon>
        <taxon>Embryophyta</taxon>
        <taxon>Tracheophyta</taxon>
        <taxon>Spermatophyta</taxon>
        <taxon>Magnoliopsida</taxon>
        <taxon>Liliopsida</taxon>
        <taxon>Asparagales</taxon>
        <taxon>Orchidaceae</taxon>
        <taxon>Epidendroideae</taxon>
        <taxon>Malaxideae</taxon>
        <taxon>Dendrobiinae</taxon>
        <taxon>Dendrobium</taxon>
    </lineage>
</organism>
<feature type="signal peptide" evidence="2">
    <location>
        <begin position="1"/>
        <end position="22"/>
    </location>
</feature>
<evidence type="ECO:0000256" key="1">
    <source>
        <dbReference type="SAM" id="MobiDB-lite"/>
    </source>
</evidence>
<feature type="region of interest" description="Disordered" evidence="1">
    <location>
        <begin position="54"/>
        <end position="76"/>
    </location>
</feature>
<keyword evidence="2" id="KW-0732">Signal</keyword>
<evidence type="ECO:0000313" key="3">
    <source>
        <dbReference type="EMBL" id="KAL0912785.1"/>
    </source>
</evidence>
<sequence>MAAASIWPGWCFSLWVRWSVYSGFPCITSQKTAERTSAITERIFASKRTVEARPEPTAVPLTRARPSLGCSSKNPPEIPARRKASAASMVAPSAVGNGFQDFEADTGVALEERVDPHKHRRPGCCCRQRVTLPGAEDSGIKESKKNKICCVKTTSLPANHEKMQTWAYSQLLIQLNQTLEKGKNGII</sequence>
<evidence type="ECO:0000313" key="4">
    <source>
        <dbReference type="Proteomes" id="UP001552299"/>
    </source>
</evidence>
<comment type="caution">
    <text evidence="3">The sequence shown here is derived from an EMBL/GenBank/DDBJ whole genome shotgun (WGS) entry which is preliminary data.</text>
</comment>
<proteinExistence type="predicted"/>
<dbReference type="AlphaFoldDB" id="A0ABD0UJV9"/>